<feature type="domain" description="Putative beta-lactamase-inhibitor-like PepSY-like" evidence="1">
    <location>
        <begin position="113"/>
        <end position="170"/>
    </location>
</feature>
<dbReference type="EMBL" id="PTRA01000001">
    <property type="protein sequence ID" value="PQA58992.1"/>
    <property type="molecule type" value="Genomic_DNA"/>
</dbReference>
<reference evidence="3" key="1">
    <citation type="submission" date="2018-02" db="EMBL/GenBank/DDBJ databases">
        <title>Genome sequencing of Solimonas sp. HR-BB.</title>
        <authorList>
            <person name="Lee Y."/>
            <person name="Jeon C.O."/>
        </authorList>
    </citation>
    <scope>NUCLEOTIDE SEQUENCE [LARGE SCALE GENOMIC DNA]</scope>
    <source>
        <strain evidence="3">HR-U</strain>
    </source>
</reference>
<dbReference type="OrthoDB" id="980012at2"/>
<dbReference type="Pfam" id="PF11396">
    <property type="entry name" value="PepSY_like"/>
    <property type="match status" value="2"/>
</dbReference>
<accession>A0A2S7IMP6</accession>
<name>A0A2S7IMP6_9BACT</name>
<dbReference type="Gene3D" id="3.40.1420.30">
    <property type="match status" value="1"/>
</dbReference>
<evidence type="ECO:0000259" key="1">
    <source>
        <dbReference type="Pfam" id="PF11396"/>
    </source>
</evidence>
<proteinExistence type="predicted"/>
<evidence type="ECO:0000313" key="3">
    <source>
        <dbReference type="Proteomes" id="UP000239590"/>
    </source>
</evidence>
<comment type="caution">
    <text evidence="2">The sequence shown here is derived from an EMBL/GenBank/DDBJ whole genome shotgun (WGS) entry which is preliminary data.</text>
</comment>
<gene>
    <name evidence="2" type="ORF">C5O19_04860</name>
</gene>
<dbReference type="InterPro" id="IPR021533">
    <property type="entry name" value="PepSY-like"/>
</dbReference>
<dbReference type="Proteomes" id="UP000239590">
    <property type="component" value="Unassembled WGS sequence"/>
</dbReference>
<dbReference type="RefSeq" id="WP_104710156.1">
    <property type="nucleotide sequence ID" value="NZ_PTRA01000001.1"/>
</dbReference>
<sequence length="186" mass="19564">MSCQREDVSSTAEETATDAVTATAARYAAQIDSVTSKHCKGKLTAIDSTALPAAILTYLSTNYPKAAIAFAGTDASGTYVVGIVLDGQPKGLLFDPSGTFTKLLEHYGKRAQLTPVTTADLPATITTYISTNYAAATIKKAGKNADGTYFVAISTSDTVKVLVFDASGSFKEEQTPPKGKGHRERK</sequence>
<dbReference type="SUPFAM" id="SSF160574">
    <property type="entry name" value="BT0923-like"/>
    <property type="match status" value="1"/>
</dbReference>
<keyword evidence="3" id="KW-1185">Reference proteome</keyword>
<protein>
    <recommendedName>
        <fullName evidence="1">Putative beta-lactamase-inhibitor-like PepSY-like domain-containing protein</fullName>
    </recommendedName>
</protein>
<organism evidence="2 3">
    <name type="scientific">Siphonobacter curvatus</name>
    <dbReference type="NCBI Taxonomy" id="2094562"/>
    <lineage>
        <taxon>Bacteria</taxon>
        <taxon>Pseudomonadati</taxon>
        <taxon>Bacteroidota</taxon>
        <taxon>Cytophagia</taxon>
        <taxon>Cytophagales</taxon>
        <taxon>Cytophagaceae</taxon>
        <taxon>Siphonobacter</taxon>
    </lineage>
</organism>
<dbReference type="AlphaFoldDB" id="A0A2S7IMP6"/>
<feature type="domain" description="Putative beta-lactamase-inhibitor-like PepSY-like" evidence="1">
    <location>
        <begin position="39"/>
        <end position="70"/>
    </location>
</feature>
<evidence type="ECO:0000313" key="2">
    <source>
        <dbReference type="EMBL" id="PQA58992.1"/>
    </source>
</evidence>